<feature type="region of interest" description="Disordered" evidence="2">
    <location>
        <begin position="403"/>
        <end position="452"/>
    </location>
</feature>
<dbReference type="Pfam" id="PF08238">
    <property type="entry name" value="Sel1"/>
    <property type="match status" value="8"/>
</dbReference>
<keyword evidence="4" id="KW-1185">Reference proteome</keyword>
<dbReference type="InterPro" id="IPR050767">
    <property type="entry name" value="Sel1_AlgK"/>
</dbReference>
<evidence type="ECO:0000256" key="2">
    <source>
        <dbReference type="SAM" id="MobiDB-lite"/>
    </source>
</evidence>
<dbReference type="SMART" id="SM00671">
    <property type="entry name" value="SEL1"/>
    <property type="match status" value="8"/>
</dbReference>
<dbReference type="VEuPathDB" id="FungiDB:PHYBLDRAFT_39018"/>
<protein>
    <recommendedName>
        <fullName evidence="5">Sel1 repeat family protein</fullName>
    </recommendedName>
</protein>
<gene>
    <name evidence="3" type="ORF">PHYBLDRAFT_39018</name>
</gene>
<dbReference type="GeneID" id="29001023"/>
<organism evidence="3 4">
    <name type="scientific">Phycomyces blakesleeanus (strain ATCC 8743b / DSM 1359 / FGSC 10004 / NBRC 33097 / NRRL 1555)</name>
    <dbReference type="NCBI Taxonomy" id="763407"/>
    <lineage>
        <taxon>Eukaryota</taxon>
        <taxon>Fungi</taxon>
        <taxon>Fungi incertae sedis</taxon>
        <taxon>Mucoromycota</taxon>
        <taxon>Mucoromycotina</taxon>
        <taxon>Mucoromycetes</taxon>
        <taxon>Mucorales</taxon>
        <taxon>Phycomycetaceae</taxon>
        <taxon>Phycomyces</taxon>
    </lineage>
</organism>
<dbReference type="Gene3D" id="1.25.40.10">
    <property type="entry name" value="Tetratricopeptide repeat domain"/>
    <property type="match status" value="2"/>
</dbReference>
<sequence>MELEQSLGQLFDHPSQLRLVNAAEQIRVSTNVEMTLTALTFLRLKAMQLDTEAKTKLSTIYAEGQKDVIEKDQDEADLWSRSVFDKQLNQALVISTDDLITIGKQQPPKVALSTTALIMAGAEQGVPTLCYLAGIMLTKGVGCVPDIDRGLAFLERAGEQKQPDAAYELGRFYSDRYNYSRPDLKQSLYWYQRAYENGDTRALVDLAYGFSEGDLGHDVPRDDDRAFRYAEQGAKTDDKYCQYILGHLYLKGRGVVQDSEKAVHWLSASAEQGFAVALEEISAIYLKGHGDVPKNYQLAHDWCLKGVSTTAYCQTSLGDIYRNGWGVQRDYQKAFQYYQTAAIQPDSPHHYAQHMLGEMFLNGEGVPQDLAVAREWFQIASGQGYEPSRLKLQILAATKSIVPAESSPRNSSSPNGSTRSSLADIPPTPQPVQEKRSSRWSIGFFNKKKTSS</sequence>
<dbReference type="STRING" id="763407.A0A162N9R0"/>
<dbReference type="InterPro" id="IPR006597">
    <property type="entry name" value="Sel1-like"/>
</dbReference>
<dbReference type="PANTHER" id="PTHR11102">
    <property type="entry name" value="SEL-1-LIKE PROTEIN"/>
    <property type="match status" value="1"/>
</dbReference>
<evidence type="ECO:0000313" key="4">
    <source>
        <dbReference type="Proteomes" id="UP000077315"/>
    </source>
</evidence>
<reference evidence="4" key="1">
    <citation type="submission" date="2015-06" db="EMBL/GenBank/DDBJ databases">
        <title>Expansion of signal transduction pathways in fungi by whole-genome duplication.</title>
        <authorList>
            <consortium name="DOE Joint Genome Institute"/>
            <person name="Corrochano L.M."/>
            <person name="Kuo A."/>
            <person name="Marcet-Houben M."/>
            <person name="Polaino S."/>
            <person name="Salamov A."/>
            <person name="Villalobos J.M."/>
            <person name="Alvarez M.I."/>
            <person name="Avalos J."/>
            <person name="Benito E.P."/>
            <person name="Benoit I."/>
            <person name="Burger G."/>
            <person name="Camino L.P."/>
            <person name="Canovas D."/>
            <person name="Cerda-Olmedo E."/>
            <person name="Cheng J.-F."/>
            <person name="Dominguez A."/>
            <person name="Elias M."/>
            <person name="Eslava A.P."/>
            <person name="Glaser F."/>
            <person name="Grimwood J."/>
            <person name="Gutierrez G."/>
            <person name="Heitman J."/>
            <person name="Henrissat B."/>
            <person name="Iturriaga E.A."/>
            <person name="Lang B.F."/>
            <person name="Lavin J.L."/>
            <person name="Lee S."/>
            <person name="Li W."/>
            <person name="Lindquist E."/>
            <person name="Lopez-Garcia S."/>
            <person name="Luque E.M."/>
            <person name="Marcos A.T."/>
            <person name="Martin J."/>
            <person name="McCluskey K."/>
            <person name="Medina H.R."/>
            <person name="Miralles-Duran A."/>
            <person name="Miyazaki A."/>
            <person name="Munoz-Torres E."/>
            <person name="Oguiza J.A."/>
            <person name="Ohm R."/>
            <person name="Olmedo M."/>
            <person name="Orejas M."/>
            <person name="Ortiz-Castellanos L."/>
            <person name="Pisabarro A.G."/>
            <person name="Rodriguez-Romero J."/>
            <person name="Ruiz-Herrera J."/>
            <person name="Ruiz-Vazquez R."/>
            <person name="Sanz C."/>
            <person name="Schackwitz W."/>
            <person name="Schmutz J."/>
            <person name="Shahriari M."/>
            <person name="Shelest E."/>
            <person name="Silva-Franco F."/>
            <person name="Soanes D."/>
            <person name="Syed K."/>
            <person name="Tagua V.G."/>
            <person name="Talbot N.J."/>
            <person name="Thon M."/>
            <person name="De vries R.P."/>
            <person name="Wiebenga A."/>
            <person name="Yadav J.S."/>
            <person name="Braun E.L."/>
            <person name="Baker S."/>
            <person name="Garre V."/>
            <person name="Horwitz B."/>
            <person name="Torres-Martinez S."/>
            <person name="Idnurm A."/>
            <person name="Herrera-Estrella A."/>
            <person name="Gabaldon T."/>
            <person name="Grigoriev I.V."/>
        </authorList>
    </citation>
    <scope>NUCLEOTIDE SEQUENCE [LARGE SCALE GENOMIC DNA]</scope>
    <source>
        <strain evidence="4">NRRL 1555(-)</strain>
    </source>
</reference>
<evidence type="ECO:0000313" key="3">
    <source>
        <dbReference type="EMBL" id="OAD72428.1"/>
    </source>
</evidence>
<accession>A0A162N9R0</accession>
<dbReference type="AlphaFoldDB" id="A0A162N9R0"/>
<dbReference type="InterPro" id="IPR011990">
    <property type="entry name" value="TPR-like_helical_dom_sf"/>
</dbReference>
<comment type="similarity">
    <text evidence="1">Belongs to the sel-1 family.</text>
</comment>
<proteinExistence type="inferred from homology"/>
<name>A0A162N9R0_PHYB8</name>
<dbReference type="RefSeq" id="XP_018290468.1">
    <property type="nucleotide sequence ID" value="XM_018440117.1"/>
</dbReference>
<feature type="compositionally biased region" description="Low complexity" evidence="2">
    <location>
        <begin position="406"/>
        <end position="421"/>
    </location>
</feature>
<dbReference type="InParanoid" id="A0A162N9R0"/>
<dbReference type="Proteomes" id="UP000077315">
    <property type="component" value="Unassembled WGS sequence"/>
</dbReference>
<evidence type="ECO:0008006" key="5">
    <source>
        <dbReference type="Google" id="ProtNLM"/>
    </source>
</evidence>
<dbReference type="EMBL" id="KV440983">
    <property type="protein sequence ID" value="OAD72428.1"/>
    <property type="molecule type" value="Genomic_DNA"/>
</dbReference>
<dbReference type="OrthoDB" id="2384430at2759"/>
<dbReference type="SUPFAM" id="SSF81901">
    <property type="entry name" value="HCP-like"/>
    <property type="match status" value="3"/>
</dbReference>
<evidence type="ECO:0000256" key="1">
    <source>
        <dbReference type="ARBA" id="ARBA00038101"/>
    </source>
</evidence>
<dbReference type="PANTHER" id="PTHR11102:SF160">
    <property type="entry name" value="ERAD-ASSOCIATED E3 UBIQUITIN-PROTEIN LIGASE COMPONENT HRD3"/>
    <property type="match status" value="1"/>
</dbReference>